<evidence type="ECO:0000256" key="3">
    <source>
        <dbReference type="ARBA" id="ARBA00022528"/>
    </source>
</evidence>
<dbReference type="PANTHER" id="PTHR14154">
    <property type="entry name" value="UPF0041 BRAIN PROTEIN 44-RELATED"/>
    <property type="match status" value="1"/>
</dbReference>
<evidence type="ECO:0000256" key="4">
    <source>
        <dbReference type="ARBA" id="ARBA00022640"/>
    </source>
</evidence>
<evidence type="ECO:0000256" key="5">
    <source>
        <dbReference type="ARBA" id="ARBA00022692"/>
    </source>
</evidence>
<reference evidence="9" key="1">
    <citation type="submission" date="2006-02" db="EMBL/GenBank/DDBJ databases">
        <title>Evolutionary rates in the green alga Mesostigma viride.</title>
        <authorList>
            <person name="Borza T."/>
            <person name="Lee R.W."/>
        </authorList>
    </citation>
    <scope>NUCLEOTIDE SEQUENCE</scope>
    <source>
        <strain evidence="9">CCMP2046</strain>
    </source>
</reference>
<evidence type="ECO:0000313" key="9">
    <source>
        <dbReference type="EMBL" id="ABD58895.1"/>
    </source>
</evidence>
<dbReference type="Pfam" id="PF00504">
    <property type="entry name" value="Chloroa_b-bind"/>
    <property type="match status" value="1"/>
</dbReference>
<keyword evidence="4" id="KW-0934">Plastid</keyword>
<keyword evidence="3" id="KW-0150">Chloroplast</keyword>
<evidence type="ECO:0000256" key="6">
    <source>
        <dbReference type="ARBA" id="ARBA00022989"/>
    </source>
</evidence>
<proteinExistence type="evidence at transcript level"/>
<dbReference type="InterPro" id="IPR022796">
    <property type="entry name" value="Chloroa_b-bind"/>
</dbReference>
<dbReference type="GO" id="GO:0009507">
    <property type="term" value="C:chloroplast"/>
    <property type="evidence" value="ECO:0007669"/>
    <property type="project" value="UniProtKB-SubCell"/>
</dbReference>
<evidence type="ECO:0000256" key="7">
    <source>
        <dbReference type="ARBA" id="ARBA00023136"/>
    </source>
</evidence>
<dbReference type="GO" id="GO:0016020">
    <property type="term" value="C:membrane"/>
    <property type="evidence" value="ECO:0007669"/>
    <property type="project" value="UniProtKB-SubCell"/>
</dbReference>
<evidence type="ECO:0000256" key="2">
    <source>
        <dbReference type="ARBA" id="ARBA00004229"/>
    </source>
</evidence>
<name>A3QQP2_MESVI</name>
<dbReference type="Gene3D" id="1.10.3460.10">
    <property type="entry name" value="Chlorophyll a/b binding protein domain"/>
    <property type="match status" value="1"/>
</dbReference>
<dbReference type="SUPFAM" id="SSF103511">
    <property type="entry name" value="Chlorophyll a-b binding protein"/>
    <property type="match status" value="2"/>
</dbReference>
<keyword evidence="7" id="KW-0472">Membrane</keyword>
<sequence length="323" mass="33580">MAMMASMATSSNAVLTQHVARISPSSALPRSSAAVLRGSPLLQRQGAGPVAAFSKSRKDKKGNVAVSAVLSEPTPSDAIAQGMGFDTSDGIFGFTPFAELWAGRLAMMGFATGAAEELLTGHGILRQIGLTTPNDTLLLAITILAGGATLLATIRTVDAVQKGKLSAASLSRYRSFLGLTSEAVDIRETSTRMKKQGGFLAADDMRAVAESQGKSPADQVLSSMTVTEIDADAAQLKARDEAFLKGKGVESVSAPTPRTPVSSGPASDLSAWSYARNVEMTNGRWAMLGFLAAITVEAATGNGILGQLFEYAKLSGCISPAWY</sequence>
<dbReference type="EMBL" id="DQ394289">
    <property type="protein sequence ID" value="ABD58895.1"/>
    <property type="molecule type" value="mRNA"/>
</dbReference>
<evidence type="ECO:0000256" key="8">
    <source>
        <dbReference type="ARBA" id="ARBA00037956"/>
    </source>
</evidence>
<comment type="subcellular location">
    <subcellularLocation>
        <location evidence="1">Membrane</location>
        <topology evidence="1">Multi-pass membrane protein</topology>
    </subcellularLocation>
    <subcellularLocation>
        <location evidence="2">Plastid</location>
        <location evidence="2">Chloroplast</location>
    </subcellularLocation>
</comment>
<keyword evidence="5" id="KW-0812">Transmembrane</keyword>
<dbReference type="AlphaFoldDB" id="A3QQP2"/>
<keyword evidence="6" id="KW-1133">Transmembrane helix</keyword>
<organism evidence="9">
    <name type="scientific">Mesostigma viride</name>
    <name type="common">Green alga</name>
    <dbReference type="NCBI Taxonomy" id="41882"/>
    <lineage>
        <taxon>Eukaryota</taxon>
        <taxon>Viridiplantae</taxon>
        <taxon>Streptophyta</taxon>
        <taxon>Mesostigmatophyceae</taxon>
        <taxon>Mesostigmatales</taxon>
        <taxon>Mesostigmataceae</taxon>
        <taxon>Mesostigma</taxon>
    </lineage>
</organism>
<comment type="similarity">
    <text evidence="8">Belongs to the ELIP/psbS family.</text>
</comment>
<accession>A3QQP2</accession>
<evidence type="ECO:0000256" key="1">
    <source>
        <dbReference type="ARBA" id="ARBA00004141"/>
    </source>
</evidence>
<protein>
    <submittedName>
        <fullName evidence="9">Chloroplast Lhc-like protein 2</fullName>
    </submittedName>
</protein>